<name>A0A9Q1EFJ8_SYNKA</name>
<evidence type="ECO:0000313" key="2">
    <source>
        <dbReference type="EMBL" id="KAJ8337871.1"/>
    </source>
</evidence>
<gene>
    <name evidence="2" type="ORF">SKAU_G00368370</name>
</gene>
<sequence>MNRRAATVFHVIAGEYAIEKEKRRQVQLSVRPNETQARHNISALSSIGWGLGDNQNQKLDPQHHQQQQDWTHREQHQSRHQVEQWLVQPTEGHGDTHTPATLPPKHQISMGQSAGQHPACMASSEEDLQDRAGMEEVPGSLMAEERVKESTKL</sequence>
<accession>A0A9Q1EFJ8</accession>
<feature type="compositionally biased region" description="Basic and acidic residues" evidence="1">
    <location>
        <begin position="70"/>
        <end position="82"/>
    </location>
</feature>
<dbReference type="EMBL" id="JAINUF010000018">
    <property type="protein sequence ID" value="KAJ8337871.1"/>
    <property type="molecule type" value="Genomic_DNA"/>
</dbReference>
<evidence type="ECO:0000313" key="3">
    <source>
        <dbReference type="Proteomes" id="UP001152622"/>
    </source>
</evidence>
<organism evidence="2 3">
    <name type="scientific">Synaphobranchus kaupii</name>
    <name type="common">Kaup's arrowtooth eel</name>
    <dbReference type="NCBI Taxonomy" id="118154"/>
    <lineage>
        <taxon>Eukaryota</taxon>
        <taxon>Metazoa</taxon>
        <taxon>Chordata</taxon>
        <taxon>Craniata</taxon>
        <taxon>Vertebrata</taxon>
        <taxon>Euteleostomi</taxon>
        <taxon>Actinopterygii</taxon>
        <taxon>Neopterygii</taxon>
        <taxon>Teleostei</taxon>
        <taxon>Anguilliformes</taxon>
        <taxon>Synaphobranchidae</taxon>
        <taxon>Synaphobranchus</taxon>
    </lineage>
</organism>
<dbReference type="AlphaFoldDB" id="A0A9Q1EFJ8"/>
<keyword evidence="3" id="KW-1185">Reference proteome</keyword>
<protein>
    <submittedName>
        <fullName evidence="2">Uncharacterized protein</fullName>
    </submittedName>
</protein>
<feature type="region of interest" description="Disordered" evidence="1">
    <location>
        <begin position="48"/>
        <end position="129"/>
    </location>
</feature>
<comment type="caution">
    <text evidence="2">The sequence shown here is derived from an EMBL/GenBank/DDBJ whole genome shotgun (WGS) entry which is preliminary data.</text>
</comment>
<evidence type="ECO:0000256" key="1">
    <source>
        <dbReference type="SAM" id="MobiDB-lite"/>
    </source>
</evidence>
<proteinExistence type="predicted"/>
<reference evidence="2" key="1">
    <citation type="journal article" date="2023" name="Science">
        <title>Genome structures resolve the early diversification of teleost fishes.</title>
        <authorList>
            <person name="Parey E."/>
            <person name="Louis A."/>
            <person name="Montfort J."/>
            <person name="Bouchez O."/>
            <person name="Roques C."/>
            <person name="Iampietro C."/>
            <person name="Lluch J."/>
            <person name="Castinel A."/>
            <person name="Donnadieu C."/>
            <person name="Desvignes T."/>
            <person name="Floi Bucao C."/>
            <person name="Jouanno E."/>
            <person name="Wen M."/>
            <person name="Mejri S."/>
            <person name="Dirks R."/>
            <person name="Jansen H."/>
            <person name="Henkel C."/>
            <person name="Chen W.J."/>
            <person name="Zahm M."/>
            <person name="Cabau C."/>
            <person name="Klopp C."/>
            <person name="Thompson A.W."/>
            <person name="Robinson-Rechavi M."/>
            <person name="Braasch I."/>
            <person name="Lecointre G."/>
            <person name="Bobe J."/>
            <person name="Postlethwait J.H."/>
            <person name="Berthelot C."/>
            <person name="Roest Crollius H."/>
            <person name="Guiguen Y."/>
        </authorList>
    </citation>
    <scope>NUCLEOTIDE SEQUENCE</scope>
    <source>
        <strain evidence="2">WJC10195</strain>
    </source>
</reference>
<dbReference type="Proteomes" id="UP001152622">
    <property type="component" value="Chromosome 18"/>
</dbReference>